<dbReference type="PANTHER" id="PTHR33168">
    <property type="entry name" value="STRESS INDUCED PROTEIN-RELATED"/>
    <property type="match status" value="1"/>
</dbReference>
<dbReference type="AlphaFoldDB" id="A0A822Z8I6"/>
<protein>
    <submittedName>
        <fullName evidence="1">Uncharacterized protein</fullName>
    </submittedName>
</protein>
<sequence>MDRSSSSEDIDNEVGLVSCWGQFKLKLSWPKGFDSGRQRNGDCNFRAVFGIRQSKRGGGFRYDPLSYAQNFDEGCWDEDNGDSYHRGFSSRFAAPASKTLAD</sequence>
<evidence type="ECO:0000313" key="2">
    <source>
        <dbReference type="Proteomes" id="UP000607653"/>
    </source>
</evidence>
<reference evidence="1 2" key="1">
    <citation type="journal article" date="2020" name="Mol. Biol. Evol.">
        <title>Distinct Expression and Methylation Patterns for Genes with Different Fates following a Single Whole-Genome Duplication in Flowering Plants.</title>
        <authorList>
            <person name="Shi T."/>
            <person name="Rahmani R.S."/>
            <person name="Gugger P.F."/>
            <person name="Wang M."/>
            <person name="Li H."/>
            <person name="Zhang Y."/>
            <person name="Li Z."/>
            <person name="Wang Q."/>
            <person name="Van de Peer Y."/>
            <person name="Marchal K."/>
            <person name="Chen J."/>
        </authorList>
    </citation>
    <scope>NUCLEOTIDE SEQUENCE [LARGE SCALE GENOMIC DNA]</scope>
    <source>
        <tissue evidence="1">Leaf</tissue>
    </source>
</reference>
<gene>
    <name evidence="1" type="ORF">HUJ06_015196</name>
</gene>
<comment type="caution">
    <text evidence="1">The sequence shown here is derived from an EMBL/GenBank/DDBJ whole genome shotgun (WGS) entry which is preliminary data.</text>
</comment>
<accession>A0A822Z8I6</accession>
<dbReference type="EMBL" id="DUZY01000005">
    <property type="protein sequence ID" value="DAD40873.1"/>
    <property type="molecule type" value="Genomic_DNA"/>
</dbReference>
<keyword evidence="2" id="KW-1185">Reference proteome</keyword>
<name>A0A822Z8I6_NELNU</name>
<evidence type="ECO:0000313" key="1">
    <source>
        <dbReference type="EMBL" id="DAD40873.1"/>
    </source>
</evidence>
<proteinExistence type="predicted"/>
<organism evidence="1 2">
    <name type="scientific">Nelumbo nucifera</name>
    <name type="common">Sacred lotus</name>
    <dbReference type="NCBI Taxonomy" id="4432"/>
    <lineage>
        <taxon>Eukaryota</taxon>
        <taxon>Viridiplantae</taxon>
        <taxon>Streptophyta</taxon>
        <taxon>Embryophyta</taxon>
        <taxon>Tracheophyta</taxon>
        <taxon>Spermatophyta</taxon>
        <taxon>Magnoliopsida</taxon>
        <taxon>Proteales</taxon>
        <taxon>Nelumbonaceae</taxon>
        <taxon>Nelumbo</taxon>
    </lineage>
</organism>
<dbReference type="Proteomes" id="UP000607653">
    <property type="component" value="Unassembled WGS sequence"/>
</dbReference>